<evidence type="ECO:0000313" key="2">
    <source>
        <dbReference type="EMBL" id="GKV01751.1"/>
    </source>
</evidence>
<keyword evidence="3" id="KW-1185">Reference proteome</keyword>
<comment type="caution">
    <text evidence="2">The sequence shown here is derived from an EMBL/GenBank/DDBJ whole genome shotgun (WGS) entry which is preliminary data.</text>
</comment>
<evidence type="ECO:0000256" key="1">
    <source>
        <dbReference type="SAM" id="MobiDB-lite"/>
    </source>
</evidence>
<feature type="region of interest" description="Disordered" evidence="1">
    <location>
        <begin position="1"/>
        <end position="20"/>
    </location>
</feature>
<dbReference type="Proteomes" id="UP001054252">
    <property type="component" value="Unassembled WGS sequence"/>
</dbReference>
<proteinExistence type="predicted"/>
<dbReference type="AlphaFoldDB" id="A0AAV5IPJ4"/>
<gene>
    <name evidence="2" type="ORF">SLEP1_g14282</name>
</gene>
<dbReference type="EMBL" id="BPVZ01000017">
    <property type="protein sequence ID" value="GKV01751.1"/>
    <property type="molecule type" value="Genomic_DNA"/>
</dbReference>
<protein>
    <submittedName>
        <fullName evidence="2">Uncharacterized protein</fullName>
    </submittedName>
</protein>
<accession>A0AAV5IPJ4</accession>
<evidence type="ECO:0000313" key="3">
    <source>
        <dbReference type="Proteomes" id="UP001054252"/>
    </source>
</evidence>
<organism evidence="2 3">
    <name type="scientific">Rubroshorea leprosula</name>
    <dbReference type="NCBI Taxonomy" id="152421"/>
    <lineage>
        <taxon>Eukaryota</taxon>
        <taxon>Viridiplantae</taxon>
        <taxon>Streptophyta</taxon>
        <taxon>Embryophyta</taxon>
        <taxon>Tracheophyta</taxon>
        <taxon>Spermatophyta</taxon>
        <taxon>Magnoliopsida</taxon>
        <taxon>eudicotyledons</taxon>
        <taxon>Gunneridae</taxon>
        <taxon>Pentapetalae</taxon>
        <taxon>rosids</taxon>
        <taxon>malvids</taxon>
        <taxon>Malvales</taxon>
        <taxon>Dipterocarpaceae</taxon>
        <taxon>Rubroshorea</taxon>
    </lineage>
</organism>
<sequence length="50" mass="5498">MPRNHPYPLAAGGGDKQSKADLEFPAKGKEFLGSTCVLEQEKKEKTKLSH</sequence>
<reference evidence="2 3" key="1">
    <citation type="journal article" date="2021" name="Commun. Biol.">
        <title>The genome of Shorea leprosula (Dipterocarpaceae) highlights the ecological relevance of drought in aseasonal tropical rainforests.</title>
        <authorList>
            <person name="Ng K.K.S."/>
            <person name="Kobayashi M.J."/>
            <person name="Fawcett J.A."/>
            <person name="Hatakeyama M."/>
            <person name="Paape T."/>
            <person name="Ng C.H."/>
            <person name="Ang C.C."/>
            <person name="Tnah L.H."/>
            <person name="Lee C.T."/>
            <person name="Nishiyama T."/>
            <person name="Sese J."/>
            <person name="O'Brien M.J."/>
            <person name="Copetti D."/>
            <person name="Mohd Noor M.I."/>
            <person name="Ong R.C."/>
            <person name="Putra M."/>
            <person name="Sireger I.Z."/>
            <person name="Indrioko S."/>
            <person name="Kosugi Y."/>
            <person name="Izuno A."/>
            <person name="Isagi Y."/>
            <person name="Lee S.L."/>
            <person name="Shimizu K.K."/>
        </authorList>
    </citation>
    <scope>NUCLEOTIDE SEQUENCE [LARGE SCALE GENOMIC DNA]</scope>
    <source>
        <strain evidence="2">214</strain>
    </source>
</reference>
<name>A0AAV5IPJ4_9ROSI</name>